<comment type="caution">
    <text evidence="2">The sequence shown here is derived from an EMBL/GenBank/DDBJ whole genome shotgun (WGS) entry which is preliminary data.</text>
</comment>
<evidence type="ECO:0000313" key="2">
    <source>
        <dbReference type="EMBL" id="MDG9698900.1"/>
    </source>
</evidence>
<feature type="signal peptide" evidence="1">
    <location>
        <begin position="1"/>
        <end position="21"/>
    </location>
</feature>
<dbReference type="RefSeq" id="WP_279523895.1">
    <property type="nucleotide sequence ID" value="NZ_JARVII010000005.1"/>
</dbReference>
<feature type="chain" id="PRO_5043375366" evidence="1">
    <location>
        <begin position="22"/>
        <end position="266"/>
    </location>
</feature>
<protein>
    <submittedName>
        <fullName evidence="2">DUF4198 domain-containing protein</fullName>
    </submittedName>
</protein>
<dbReference type="Proteomes" id="UP001237156">
    <property type="component" value="Unassembled WGS sequence"/>
</dbReference>
<dbReference type="EMBL" id="JARVII010000005">
    <property type="protein sequence ID" value="MDG9698900.1"/>
    <property type="molecule type" value="Genomic_DNA"/>
</dbReference>
<dbReference type="Pfam" id="PF10670">
    <property type="entry name" value="DUF4198"/>
    <property type="match status" value="1"/>
</dbReference>
<evidence type="ECO:0000256" key="1">
    <source>
        <dbReference type="SAM" id="SignalP"/>
    </source>
</evidence>
<evidence type="ECO:0000313" key="3">
    <source>
        <dbReference type="Proteomes" id="UP001237156"/>
    </source>
</evidence>
<proteinExistence type="predicted"/>
<sequence length="266" mass="28767">MKLAPRIAAALLALGLTAAQAHNVWLLPSATSLSKPEWVTVDAAVANDLFYFNHFPLKLDHLAITAPDGSRVEPDKPFTGNLRSVFDFKPAQRGTYRVAIVNAGGLTAIYKDGEGKPKRWRGTPEKFAAEVPADAKDLEVFESSLRVETFVTVGKPSAITPSGKGLELAPVTHPNDLAPGEPATFAMHLDGQPAAGLEIKAVRGGTRYRDKLEEIKTATDAKGQFTLTFPQAGMYWIDVDADDAKTTFPKAKKRRLAYVATVEVLP</sequence>
<organism evidence="2 3">
    <name type="scientific">Ottowia cancrivicina</name>
    <dbReference type="NCBI Taxonomy" id="3040346"/>
    <lineage>
        <taxon>Bacteria</taxon>
        <taxon>Pseudomonadati</taxon>
        <taxon>Pseudomonadota</taxon>
        <taxon>Betaproteobacteria</taxon>
        <taxon>Burkholderiales</taxon>
        <taxon>Comamonadaceae</taxon>
        <taxon>Ottowia</taxon>
    </lineage>
</organism>
<dbReference type="InterPro" id="IPR019613">
    <property type="entry name" value="DUF4198"/>
</dbReference>
<keyword evidence="1" id="KW-0732">Signal</keyword>
<reference evidence="2 3" key="1">
    <citation type="submission" date="2023-04" db="EMBL/GenBank/DDBJ databases">
        <title>Ottowia paracancer sp. nov., isolated from human stomach.</title>
        <authorList>
            <person name="Song Y."/>
        </authorList>
    </citation>
    <scope>NUCLEOTIDE SEQUENCE [LARGE SCALE GENOMIC DNA]</scope>
    <source>
        <strain evidence="2 3">10c7w1</strain>
    </source>
</reference>
<name>A0AAW6RH59_9BURK</name>
<dbReference type="AlphaFoldDB" id="A0AAW6RH59"/>
<gene>
    <name evidence="2" type="ORF">QB898_04055</name>
</gene>
<keyword evidence="3" id="KW-1185">Reference proteome</keyword>
<accession>A0AAW6RH59</accession>